<keyword evidence="1" id="KW-0732">Signal</keyword>
<gene>
    <name evidence="2" type="ORF">NCTC11157_00689</name>
</gene>
<feature type="chain" id="PRO_5016871726" description="Lipoprotein" evidence="1">
    <location>
        <begin position="22"/>
        <end position="462"/>
    </location>
</feature>
<organism evidence="2 3">
    <name type="scientific">Prevotella disiens</name>
    <dbReference type="NCBI Taxonomy" id="28130"/>
    <lineage>
        <taxon>Bacteria</taxon>
        <taxon>Pseudomonadati</taxon>
        <taxon>Bacteroidota</taxon>
        <taxon>Bacteroidia</taxon>
        <taxon>Bacteroidales</taxon>
        <taxon>Prevotellaceae</taxon>
        <taxon>Prevotella</taxon>
    </lineage>
</organism>
<evidence type="ECO:0000313" key="3">
    <source>
        <dbReference type="Proteomes" id="UP000254072"/>
    </source>
</evidence>
<proteinExistence type="predicted"/>
<dbReference type="GeneID" id="91081925"/>
<dbReference type="AlphaFoldDB" id="A0A379DXT3"/>
<protein>
    <recommendedName>
        <fullName evidence="4">Lipoprotein</fullName>
    </recommendedName>
</protein>
<accession>A0A379DXT3</accession>
<feature type="signal peptide" evidence="1">
    <location>
        <begin position="1"/>
        <end position="21"/>
    </location>
</feature>
<dbReference type="OrthoDB" id="1409865at2"/>
<dbReference type="Proteomes" id="UP000254072">
    <property type="component" value="Unassembled WGS sequence"/>
</dbReference>
<dbReference type="EMBL" id="UGTL01000001">
    <property type="protein sequence ID" value="SUB84970.1"/>
    <property type="molecule type" value="Genomic_DNA"/>
</dbReference>
<sequence length="462" mass="52763">MKKINYTLILAFIALSSLFTACQRNGDMPDITDANSTVDHLIFKEVFYIGYCTYRDLSSFPGVKSQYSRYEDANYLVICNPTNKPISLENMAIACHVVDPSIQYSFQKDGNGDFTKRYYGIGGMSYFPNDPVTKKPHVIQPGDSVIIVNYACDHQKKFLAENETTEEEAKKNYYGWEALPDYSKLPKDKTFELCNQHSPKNGMCDPNDKFDNKDIPNMRDLVLWTELPFKGPSQSMRMALVKLPDGDATKPHAKDENGFYPDESPRSRYNWYRLYDLYGTEQDQINDETDPLKKRELEKNRKYPTAYYHMIYNTTGMGGINAIELNYNWVVDFLTICPSTEKKMDLLTGPSSVTVYDATGHPVMEGSEEKKEKVWWYDRGTASVCNRIFGINDFSNPSFDPSQLQGALIRRTNGKGFVAEMSSALNFTKGVPSLCRRDSKGKPLDMTAYWKVNSINARTKKN</sequence>
<dbReference type="RefSeq" id="WP_021670203.1">
    <property type="nucleotide sequence ID" value="NZ_JBETXF010000002.1"/>
</dbReference>
<reference evidence="2 3" key="1">
    <citation type="submission" date="2018-06" db="EMBL/GenBank/DDBJ databases">
        <authorList>
            <consortium name="Pathogen Informatics"/>
            <person name="Doyle S."/>
        </authorList>
    </citation>
    <scope>NUCLEOTIDE SEQUENCE [LARGE SCALE GENOMIC DNA]</scope>
    <source>
        <strain evidence="2 3">NCTC11157</strain>
    </source>
</reference>
<evidence type="ECO:0000313" key="2">
    <source>
        <dbReference type="EMBL" id="SUB84970.1"/>
    </source>
</evidence>
<evidence type="ECO:0000256" key="1">
    <source>
        <dbReference type="SAM" id="SignalP"/>
    </source>
</evidence>
<evidence type="ECO:0008006" key="4">
    <source>
        <dbReference type="Google" id="ProtNLM"/>
    </source>
</evidence>
<dbReference type="PROSITE" id="PS51257">
    <property type="entry name" value="PROKAR_LIPOPROTEIN"/>
    <property type="match status" value="1"/>
</dbReference>
<name>A0A379DXT3_9BACT</name>